<dbReference type="Proteomes" id="UP000674179">
    <property type="component" value="Chromosome 18"/>
</dbReference>
<dbReference type="KEGG" id="lenr:94174220"/>
<comment type="caution">
    <text evidence="8">The sequence shown here is derived from an EMBL/GenBank/DDBJ whole genome shotgun (WGS) entry which is preliminary data.</text>
</comment>
<dbReference type="CDD" id="cd00897">
    <property type="entry name" value="UGPase_euk"/>
    <property type="match status" value="1"/>
</dbReference>
<dbReference type="InterPro" id="IPR029044">
    <property type="entry name" value="Nucleotide-diphossugar_trans"/>
</dbReference>
<sequence length="498" mass="54618">MEIDMKSISAAAQACVKKMRDANVSEASIRTFVAQHVMVSNGETGSISDSVIAPIESLGALDGLTVECDNSVLQSTVVMKLNGGLGTSMGLHCPKTLLEVKDGKTFLDFTALQVQYLRHHCSEHLRFMVMDSFHTSAATKNFLKERYPWLYEIFDSEVELMQNQVPKILQGTLEPAAWAEDPECEWAPPGHGDIYTALYGSGKLQELVKEGYRYMFVSNGDNLGATVDKRVLAYMEEEKVDFLMEVCRRTESDKKGGHLARQTVRVKGKGGQPDADKTVLLLRESAQCPKEDMNSFQDISKYSFFNTNNLWVRLPALLATMEKHGGTLPLPVIRNEKKVDPSNSASPKVYQLETAMGAAISMFENASAIVVPRSRFAPVKTYADLLALRSDAYVVTDDFRLVLSDRCHGHPPVVDLDSAHYKTMSDFEKLVAHGVPSLVECQRVTVKGRVQFGTGNVLKGTVTIENADSTSAFVTPDDATLSDITASPAAAADSEVVS</sequence>
<dbReference type="InterPro" id="IPR016267">
    <property type="entry name" value="UDPGP_trans"/>
</dbReference>
<keyword evidence="9" id="KW-1185">Reference proteome</keyword>
<evidence type="ECO:0000256" key="3">
    <source>
        <dbReference type="ARBA" id="ARBA00022679"/>
    </source>
</evidence>
<evidence type="ECO:0000256" key="5">
    <source>
        <dbReference type="PIRNR" id="PIRNR000806"/>
    </source>
</evidence>
<organism evidence="8 9">
    <name type="scientific">Leishmania enriettii</name>
    <dbReference type="NCBI Taxonomy" id="5663"/>
    <lineage>
        <taxon>Eukaryota</taxon>
        <taxon>Discoba</taxon>
        <taxon>Euglenozoa</taxon>
        <taxon>Kinetoplastea</taxon>
        <taxon>Metakinetoplastina</taxon>
        <taxon>Trypanosomatida</taxon>
        <taxon>Trypanosomatidae</taxon>
        <taxon>Leishmaniinae</taxon>
        <taxon>Leishmania</taxon>
    </lineage>
</organism>
<protein>
    <recommendedName>
        <fullName evidence="2 5">UTP--glucose-1-phosphate uridylyltransferase</fullName>
        <ecNumber evidence="2 5">2.7.7.9</ecNumber>
    </recommendedName>
</protein>
<feature type="binding site" evidence="6">
    <location>
        <position position="191"/>
    </location>
    <ligand>
        <name>substrate</name>
    </ligand>
</feature>
<dbReference type="GO" id="GO:0003983">
    <property type="term" value="F:UTP:glucose-1-phosphate uridylyltransferase activity"/>
    <property type="evidence" value="ECO:0007669"/>
    <property type="project" value="UniProtKB-EC"/>
</dbReference>
<feature type="binding site" evidence="7">
    <location>
        <position position="221"/>
    </location>
    <ligand>
        <name>UTP</name>
        <dbReference type="ChEBI" id="CHEBI:46398"/>
    </ligand>
</feature>
<evidence type="ECO:0000256" key="2">
    <source>
        <dbReference type="ARBA" id="ARBA00012415"/>
    </source>
</evidence>
<reference evidence="8 9" key="1">
    <citation type="submission" date="2021-02" db="EMBL/GenBank/DDBJ databases">
        <title>Leishmania (Mundinia) enrietti genome sequencing and assembly.</title>
        <authorList>
            <person name="Almutairi H."/>
            <person name="Gatherer D."/>
        </authorList>
    </citation>
    <scope>NUCLEOTIDE SEQUENCE [LARGE SCALE GENOMIC DNA]</scope>
    <source>
        <strain evidence="8">CUR178</strain>
    </source>
</reference>
<dbReference type="OrthoDB" id="2291at2759"/>
<name>A0A836HSA6_LEIEN</name>
<evidence type="ECO:0000256" key="1">
    <source>
        <dbReference type="ARBA" id="ARBA00010401"/>
    </source>
</evidence>
<dbReference type="InterPro" id="IPR002618">
    <property type="entry name" value="UDPGP_fam"/>
</dbReference>
<dbReference type="FunFam" id="3.90.550.10:FF:000002">
    <property type="entry name" value="UTP--glucose-1-phosphate uridylyltransferase"/>
    <property type="match status" value="1"/>
</dbReference>
<dbReference type="EMBL" id="JAFHKP010000018">
    <property type="protein sequence ID" value="KAG5481708.1"/>
    <property type="molecule type" value="Genomic_DNA"/>
</dbReference>
<dbReference type="Pfam" id="PF01704">
    <property type="entry name" value="UDPGP"/>
    <property type="match status" value="1"/>
</dbReference>
<dbReference type="EC" id="2.7.7.9" evidence="2 5"/>
<evidence type="ECO:0000256" key="6">
    <source>
        <dbReference type="PIRSR" id="PIRSR000806-1"/>
    </source>
</evidence>
<evidence type="ECO:0000313" key="8">
    <source>
        <dbReference type="EMBL" id="KAG5481708.1"/>
    </source>
</evidence>
<gene>
    <name evidence="8" type="ORF">CUR178_07061</name>
</gene>
<comment type="catalytic activity">
    <reaction evidence="5">
        <text>alpha-D-glucose 1-phosphate + UTP + H(+) = UDP-alpha-D-glucose + diphosphate</text>
        <dbReference type="Rhea" id="RHEA:19889"/>
        <dbReference type="ChEBI" id="CHEBI:15378"/>
        <dbReference type="ChEBI" id="CHEBI:33019"/>
        <dbReference type="ChEBI" id="CHEBI:46398"/>
        <dbReference type="ChEBI" id="CHEBI:58601"/>
        <dbReference type="ChEBI" id="CHEBI:58885"/>
        <dbReference type="EC" id="2.7.7.9"/>
    </reaction>
</comment>
<comment type="similarity">
    <text evidence="1 5">Belongs to the UDPGP type 1 family.</text>
</comment>
<evidence type="ECO:0000313" key="9">
    <source>
        <dbReference type="Proteomes" id="UP000674179"/>
    </source>
</evidence>
<dbReference type="SUPFAM" id="SSF53448">
    <property type="entry name" value="Nucleotide-diphospho-sugar transferases"/>
    <property type="match status" value="1"/>
</dbReference>
<feature type="binding site" evidence="7">
    <location>
        <position position="380"/>
    </location>
    <ligand>
        <name>UTP</name>
        <dbReference type="ChEBI" id="CHEBI:46398"/>
    </ligand>
</feature>
<dbReference type="GO" id="GO:0006011">
    <property type="term" value="P:UDP-alpha-D-glucose metabolic process"/>
    <property type="evidence" value="ECO:0007669"/>
    <property type="project" value="UniProtKB-UniRule"/>
</dbReference>
<feature type="binding site" evidence="7">
    <location>
        <position position="162"/>
    </location>
    <ligand>
        <name>UTP</name>
        <dbReference type="ChEBI" id="CHEBI:46398"/>
    </ligand>
</feature>
<evidence type="ECO:0000256" key="7">
    <source>
        <dbReference type="PIRSR" id="PIRSR000806-2"/>
    </source>
</evidence>
<accession>A0A836HSA6</accession>
<evidence type="ECO:0000256" key="4">
    <source>
        <dbReference type="ARBA" id="ARBA00022695"/>
    </source>
</evidence>
<dbReference type="RefSeq" id="XP_067693889.1">
    <property type="nucleotide sequence ID" value="XM_067838710.1"/>
</dbReference>
<feature type="binding site" evidence="7">
    <location>
        <position position="95"/>
    </location>
    <ligand>
        <name>UTP</name>
        <dbReference type="ChEBI" id="CHEBI:46398"/>
    </ligand>
</feature>
<dbReference type="AlphaFoldDB" id="A0A836HSA6"/>
<dbReference type="FunFam" id="2.160.10.10:FF:000001">
    <property type="entry name" value="UTP--glucose-1-phosphate uridylyltransferase"/>
    <property type="match status" value="1"/>
</dbReference>
<dbReference type="Gene3D" id="3.90.550.10">
    <property type="entry name" value="Spore Coat Polysaccharide Biosynthesis Protein SpsA, Chain A"/>
    <property type="match status" value="1"/>
</dbReference>
<dbReference type="GeneID" id="94174220"/>
<keyword evidence="4 5" id="KW-0548">Nucleotidyltransferase</keyword>
<dbReference type="PIRSF" id="PIRSF000806">
    <property type="entry name" value="UDPGP"/>
    <property type="match status" value="1"/>
</dbReference>
<dbReference type="PANTHER" id="PTHR43511">
    <property type="match status" value="1"/>
</dbReference>
<keyword evidence="3 5" id="KW-0808">Transferase</keyword>
<proteinExistence type="inferred from homology"/>
<feature type="binding site" evidence="7">
    <location>
        <position position="190"/>
    </location>
    <ligand>
        <name>UTP</name>
        <dbReference type="ChEBI" id="CHEBI:46398"/>
    </ligand>
</feature>
<dbReference type="Gene3D" id="2.160.10.10">
    <property type="entry name" value="Hexapeptide repeat proteins"/>
    <property type="match status" value="1"/>
</dbReference>